<dbReference type="OrthoDB" id="8719074at2"/>
<evidence type="ECO:0008006" key="5">
    <source>
        <dbReference type="Google" id="ProtNLM"/>
    </source>
</evidence>
<reference evidence="4" key="3">
    <citation type="submission" date="2019-03" db="EMBL/GenBank/DDBJ databases">
        <title>Complete genome of Methylacidiphilum kamchatkense Kam1.</title>
        <authorList>
            <person name="Kruse T."/>
            <person name="Murarilal Ratnadevi C."/>
            <person name="Erikstad H.-A."/>
            <person name="Birkeland N.-K."/>
        </authorList>
    </citation>
    <scope>NUCLEOTIDE SEQUENCE [LARGE SCALE GENOMIC DNA]</scope>
    <source>
        <strain evidence="4">kam1</strain>
    </source>
</reference>
<dbReference type="RefSeq" id="WP_039721566.1">
    <property type="nucleotide sequence ID" value="NZ_CP037899.1"/>
</dbReference>
<dbReference type="Pfam" id="PF11287">
    <property type="entry name" value="DUF3088"/>
    <property type="match status" value="1"/>
</dbReference>
<evidence type="ECO:0000313" key="3">
    <source>
        <dbReference type="Proteomes" id="UP000031594"/>
    </source>
</evidence>
<dbReference type="Proteomes" id="UP000031594">
    <property type="component" value="Unassembled WGS sequence"/>
</dbReference>
<dbReference type="EMBL" id="CP037899">
    <property type="protein sequence ID" value="QDQ41347.1"/>
    <property type="molecule type" value="Genomic_DNA"/>
</dbReference>
<evidence type="ECO:0000313" key="1">
    <source>
        <dbReference type="EMBL" id="KIE58616.1"/>
    </source>
</evidence>
<dbReference type="STRING" id="1202785.A946_07060"/>
<proteinExistence type="predicted"/>
<accession>A0A0C1RUF2</accession>
<reference evidence="1 3" key="1">
    <citation type="submission" date="2014-08" db="EMBL/GenBank/DDBJ databases">
        <title>Methylacidiphilum kamchatkense strain Kam1 draft genome sequence.</title>
        <authorList>
            <person name="Birkeland N.-K."/>
            <person name="Erikstad H.A."/>
        </authorList>
    </citation>
    <scope>NUCLEOTIDE SEQUENCE [LARGE SCALE GENOMIC DNA]</scope>
    <source>
        <strain evidence="1 3">Kam1</strain>
    </source>
</reference>
<reference evidence="2" key="2">
    <citation type="journal article" date="2019" name="BMC Genomics">
        <title>Complete genome sequence analysis of the thermoacidophilic verrucomicrobial methanotroph 'Candidatus Methylacidiphilum kamchatkense' strain Kam1 and comparison with its closest relatives.</title>
        <authorList>
            <person name="Kruse T."/>
            <person name="Ratnadevi C.M."/>
            <person name="Erikstad H.A."/>
            <person name="Birkeland N.K."/>
        </authorList>
    </citation>
    <scope>NUCLEOTIDE SEQUENCE</scope>
    <source>
        <strain evidence="2">Kam1</strain>
    </source>
</reference>
<dbReference type="InterPro" id="IPR021439">
    <property type="entry name" value="DUF3088"/>
</dbReference>
<dbReference type="Proteomes" id="UP000315925">
    <property type="component" value="Chromosome"/>
</dbReference>
<evidence type="ECO:0000313" key="4">
    <source>
        <dbReference type="Proteomes" id="UP000315925"/>
    </source>
</evidence>
<dbReference type="AlphaFoldDB" id="A0A0C1RUF2"/>
<evidence type="ECO:0000313" key="2">
    <source>
        <dbReference type="EMBL" id="QDQ41347.1"/>
    </source>
</evidence>
<gene>
    <name evidence="1" type="ORF">A946_07060</name>
    <name evidence="2" type="ORF">kam1_88</name>
</gene>
<dbReference type="KEGG" id="mkc:kam1_88"/>
<keyword evidence="3" id="KW-1185">Reference proteome</keyword>
<name>A0A0C1RUF2_9BACT</name>
<organism evidence="2 4">
    <name type="scientific">Methylacidiphilum kamchatkense Kam1</name>
    <dbReference type="NCBI Taxonomy" id="1202785"/>
    <lineage>
        <taxon>Bacteria</taxon>
        <taxon>Pseudomonadati</taxon>
        <taxon>Verrucomicrobiota</taxon>
        <taxon>Methylacidiphilae</taxon>
        <taxon>Methylacidiphilales</taxon>
        <taxon>Methylacidiphilaceae</taxon>
        <taxon>Methylacidiphilum (ex Ratnadevi et al. 2023)</taxon>
    </lineage>
</organism>
<dbReference type="EMBL" id="JQNX01000004">
    <property type="protein sequence ID" value="KIE58616.1"/>
    <property type="molecule type" value="Genomic_DNA"/>
</dbReference>
<sequence length="114" mass="13322">MQPLLYLLKPGFYDGPGDPYYCPYCMIFEGVLKTYPQLKDSLKVCYVSFEKPRKEIIDLIGEENQSCPVIIFDHPMDPSIPFKAKKHGNKFFLNEPEEIGIYLSKEFKIPRPHF</sequence>
<protein>
    <recommendedName>
        <fullName evidence="5">DUF3088 family protein</fullName>
    </recommendedName>
</protein>